<proteinExistence type="predicted"/>
<dbReference type="RefSeq" id="WP_128231424.1">
    <property type="nucleotide sequence ID" value="NZ_SAUW01000017.1"/>
</dbReference>
<dbReference type="SUPFAM" id="SSF46689">
    <property type="entry name" value="Homeodomain-like"/>
    <property type="match status" value="1"/>
</dbReference>
<dbReference type="InterPro" id="IPR058031">
    <property type="entry name" value="AAA_lid_NorR"/>
</dbReference>
<feature type="domain" description="Sigma-54 factor interaction" evidence="8">
    <location>
        <begin position="156"/>
        <end position="383"/>
    </location>
</feature>
<comment type="caution">
    <text evidence="10">The sequence shown here is derived from an EMBL/GenBank/DDBJ whole genome shotgun (WGS) entry which is preliminary data.</text>
</comment>
<evidence type="ECO:0000313" key="10">
    <source>
        <dbReference type="EMBL" id="RWR08566.1"/>
    </source>
</evidence>
<dbReference type="Pfam" id="PF00158">
    <property type="entry name" value="Sigma54_activat"/>
    <property type="match status" value="1"/>
</dbReference>
<dbReference type="SUPFAM" id="SSF52172">
    <property type="entry name" value="CheY-like"/>
    <property type="match status" value="1"/>
</dbReference>
<keyword evidence="5" id="KW-0805">Transcription regulation</keyword>
<keyword evidence="4" id="KW-0902">Two-component regulatory system</keyword>
<keyword evidence="6" id="KW-0804">Transcription</keyword>
<evidence type="ECO:0000256" key="1">
    <source>
        <dbReference type="ARBA" id="ARBA00022553"/>
    </source>
</evidence>
<dbReference type="Gene3D" id="3.40.50.2300">
    <property type="match status" value="1"/>
</dbReference>
<evidence type="ECO:0000256" key="5">
    <source>
        <dbReference type="ARBA" id="ARBA00023015"/>
    </source>
</evidence>
<dbReference type="InterPro" id="IPR009057">
    <property type="entry name" value="Homeodomain-like_sf"/>
</dbReference>
<dbReference type="Gene3D" id="3.40.50.300">
    <property type="entry name" value="P-loop containing nucleotide triphosphate hydrolases"/>
    <property type="match status" value="1"/>
</dbReference>
<dbReference type="SMART" id="SM00448">
    <property type="entry name" value="REC"/>
    <property type="match status" value="1"/>
</dbReference>
<keyword evidence="1 7" id="KW-0597">Phosphoprotein</keyword>
<dbReference type="PANTHER" id="PTHR32071">
    <property type="entry name" value="TRANSCRIPTIONAL REGULATORY PROTEIN"/>
    <property type="match status" value="1"/>
</dbReference>
<dbReference type="InterPro" id="IPR027417">
    <property type="entry name" value="P-loop_NTPase"/>
</dbReference>
<dbReference type="Proteomes" id="UP000285710">
    <property type="component" value="Unassembled WGS sequence"/>
</dbReference>
<dbReference type="AlphaFoldDB" id="A0A443IQC4"/>
<name>A0A443IQC4_9RHOB</name>
<dbReference type="PANTHER" id="PTHR32071:SF57">
    <property type="entry name" value="C4-DICARBOXYLATE TRANSPORT TRANSCRIPTIONAL REGULATORY PROTEIN DCTD"/>
    <property type="match status" value="1"/>
</dbReference>
<feature type="domain" description="Response regulatory" evidence="9">
    <location>
        <begin position="18"/>
        <end position="132"/>
    </location>
</feature>
<evidence type="ECO:0000313" key="13">
    <source>
        <dbReference type="Proteomes" id="UP000285710"/>
    </source>
</evidence>
<gene>
    <name evidence="11" type="ORF">D2T29_03875</name>
    <name evidence="10" type="ORF">D2T33_15850</name>
</gene>
<dbReference type="PROSITE" id="PS50045">
    <property type="entry name" value="SIGMA54_INTERACT_4"/>
    <property type="match status" value="1"/>
</dbReference>
<evidence type="ECO:0000256" key="2">
    <source>
        <dbReference type="ARBA" id="ARBA00022741"/>
    </source>
</evidence>
<dbReference type="PROSITE" id="PS50110">
    <property type="entry name" value="RESPONSE_REGULATORY"/>
    <property type="match status" value="1"/>
</dbReference>
<feature type="modified residue" description="4-aspartylphosphate" evidence="7">
    <location>
        <position position="67"/>
    </location>
</feature>
<dbReference type="GO" id="GO:0006355">
    <property type="term" value="P:regulation of DNA-templated transcription"/>
    <property type="evidence" value="ECO:0007669"/>
    <property type="project" value="InterPro"/>
</dbReference>
<dbReference type="Pfam" id="PF02954">
    <property type="entry name" value="HTH_8"/>
    <property type="match status" value="1"/>
</dbReference>
<dbReference type="InterPro" id="IPR003593">
    <property type="entry name" value="AAA+_ATPase"/>
</dbReference>
<dbReference type="Proteomes" id="UP000284451">
    <property type="component" value="Unassembled WGS sequence"/>
</dbReference>
<dbReference type="EMBL" id="SAUY01000003">
    <property type="protein sequence ID" value="RWR34047.1"/>
    <property type="molecule type" value="Genomic_DNA"/>
</dbReference>
<reference evidence="12 13" key="1">
    <citation type="submission" date="2019-01" db="EMBL/GenBank/DDBJ databases">
        <title>Sinorhodobacter populi sp. nov. isolated from the symptomatic bark tissue of Populus euramericana canker.</title>
        <authorList>
            <person name="Xu G."/>
        </authorList>
    </citation>
    <scope>NUCLEOTIDE SEQUENCE [LARGE SCALE GENOMIC DNA]</scope>
    <source>
        <strain evidence="11 12">07D10-4-3</strain>
        <strain evidence="10 13">2D-5</strain>
    </source>
</reference>
<evidence type="ECO:0000259" key="8">
    <source>
        <dbReference type="PROSITE" id="PS50045"/>
    </source>
</evidence>
<evidence type="ECO:0000256" key="4">
    <source>
        <dbReference type="ARBA" id="ARBA00023012"/>
    </source>
</evidence>
<dbReference type="Gene3D" id="1.10.10.60">
    <property type="entry name" value="Homeodomain-like"/>
    <property type="match status" value="1"/>
</dbReference>
<dbReference type="Pfam" id="PF00072">
    <property type="entry name" value="Response_reg"/>
    <property type="match status" value="1"/>
</dbReference>
<evidence type="ECO:0000256" key="6">
    <source>
        <dbReference type="ARBA" id="ARBA00023163"/>
    </source>
</evidence>
<dbReference type="GO" id="GO:0000160">
    <property type="term" value="P:phosphorelay signal transduction system"/>
    <property type="evidence" value="ECO:0007669"/>
    <property type="project" value="UniProtKB-KW"/>
</dbReference>
<protein>
    <submittedName>
        <fullName evidence="10">Sigma-54-dependent Fis family transcriptional regulator</fullName>
    </submittedName>
</protein>
<reference evidence="12 13" key="2">
    <citation type="submission" date="2019-01" db="EMBL/GenBank/DDBJ databases">
        <authorList>
            <person name="Li Y."/>
        </authorList>
    </citation>
    <scope>NUCLEOTIDE SEQUENCE [LARGE SCALE GENOMIC DNA]</scope>
    <source>
        <strain evidence="11 12">07D10-4-3</strain>
        <strain evidence="10 13">2D-5</strain>
    </source>
</reference>
<keyword evidence="2" id="KW-0547">Nucleotide-binding</keyword>
<dbReference type="InterPro" id="IPR002197">
    <property type="entry name" value="HTH_Fis"/>
</dbReference>
<evidence type="ECO:0000313" key="11">
    <source>
        <dbReference type="EMBL" id="RWR34047.1"/>
    </source>
</evidence>
<dbReference type="InterPro" id="IPR011006">
    <property type="entry name" value="CheY-like_superfamily"/>
</dbReference>
<dbReference type="GO" id="GO:0043565">
    <property type="term" value="F:sequence-specific DNA binding"/>
    <property type="evidence" value="ECO:0007669"/>
    <property type="project" value="InterPro"/>
</dbReference>
<dbReference type="GO" id="GO:0005524">
    <property type="term" value="F:ATP binding"/>
    <property type="evidence" value="ECO:0007669"/>
    <property type="project" value="UniProtKB-KW"/>
</dbReference>
<dbReference type="FunFam" id="3.40.50.2300:FF:000018">
    <property type="entry name" value="DNA-binding transcriptional regulator NtrC"/>
    <property type="match status" value="1"/>
</dbReference>
<accession>A0A443KMJ4</accession>
<keyword evidence="13" id="KW-1185">Reference proteome</keyword>
<dbReference type="EMBL" id="SAUW01000017">
    <property type="protein sequence ID" value="RWR08566.1"/>
    <property type="molecule type" value="Genomic_DNA"/>
</dbReference>
<dbReference type="InterPro" id="IPR002078">
    <property type="entry name" value="Sigma_54_int"/>
</dbReference>
<dbReference type="SMART" id="SM00382">
    <property type="entry name" value="AAA"/>
    <property type="match status" value="1"/>
</dbReference>
<dbReference type="SUPFAM" id="SSF52540">
    <property type="entry name" value="P-loop containing nucleoside triphosphate hydrolases"/>
    <property type="match status" value="1"/>
</dbReference>
<dbReference type="CDD" id="cd00009">
    <property type="entry name" value="AAA"/>
    <property type="match status" value="1"/>
</dbReference>
<evidence type="ECO:0000313" key="12">
    <source>
        <dbReference type="Proteomes" id="UP000284451"/>
    </source>
</evidence>
<evidence type="ECO:0000256" key="7">
    <source>
        <dbReference type="PROSITE-ProRule" id="PRU00169"/>
    </source>
</evidence>
<organism evidence="10 13">
    <name type="scientific">Paenirhodobacter populi</name>
    <dbReference type="NCBI Taxonomy" id="2306993"/>
    <lineage>
        <taxon>Bacteria</taxon>
        <taxon>Pseudomonadati</taxon>
        <taxon>Pseudomonadota</taxon>
        <taxon>Alphaproteobacteria</taxon>
        <taxon>Rhodobacterales</taxon>
        <taxon>Rhodobacter group</taxon>
        <taxon>Paenirhodobacter</taxon>
    </lineage>
</organism>
<evidence type="ECO:0000256" key="3">
    <source>
        <dbReference type="ARBA" id="ARBA00022840"/>
    </source>
</evidence>
<keyword evidence="3" id="KW-0067">ATP-binding</keyword>
<dbReference type="Pfam" id="PF25601">
    <property type="entry name" value="AAA_lid_14"/>
    <property type="match status" value="1"/>
</dbReference>
<accession>A0A443IQC4</accession>
<evidence type="ECO:0000259" key="9">
    <source>
        <dbReference type="PROSITE" id="PS50110"/>
    </source>
</evidence>
<dbReference type="Gene3D" id="1.10.8.60">
    <property type="match status" value="1"/>
</dbReference>
<dbReference type="InterPro" id="IPR001789">
    <property type="entry name" value="Sig_transdc_resp-reg_receiver"/>
</dbReference>
<sequence>MTQRLISTVPDIFEAPGLVRLVEDDAALRAAQVQGLKLRGFEVEPFGGAEAALAGLTRDYEGVILSDVRMPGIDGLEYARRVRAIDAELPVILLTGHGDVEMAVGALKEGAYDFLAKPVSGDLLNATLRRALGARRLVLENRALRMIAPTEEGDGLPGHSPAMVQLRESAARVAEACLDTLITGASGVGKERLARVLHRQSPRRARAFVHVNCAAIAPERFDTEFLGTASGWGGVGRTIGRIEKAHRGMLFLDEIDALPLDLQARLLNVIETGEIWPVGADAPRPVDLWVVASTRADLPDLVARGAFRADLRYRLSGLVLHVPKLRDRREDVALLFRQFVAETARRLDRPVPPLTPAMRAHLESHDWPGNLRELAQFAERHVLNLEAERAAAEEEARPLADMVADYEAALIRDALRQANGNATQAMARLKLARKTFYDKLTRHGIVPRDFRKPDGLA</sequence>